<feature type="compositionally biased region" description="Polar residues" evidence="6">
    <location>
        <begin position="271"/>
        <end position="280"/>
    </location>
</feature>
<accession>A0A0X3QE41</accession>
<sequence length="826" mass="89948">MEIFVKTQQGSASHLSPNELTFTQDWSIISKAIERKLSTLSQDLTRSVAGYVVKGSGVVGISSGQIPTAVLLASVNTPDHSALYAQLRELIITAGGIVVLLESDTDVSTARGIIAAIYNQLNSSNELFCSQLEPNSPKRKPSLDLPTSLKSTFLAISLWYDVHVLEHSSRPLATPAASATDENQFGVSRKMAVKKVPTNVAANQSVKSLKPLPLRTSNHPTKQKSVATASHHHQKTTPDQRKPTVQRKDATSTTPAAAAAPKVSKRLSAKVPNSASGESTKSTALKPLVIVIPAIETISATVLRDFIELAFVYSSACATPQSSSNKENCTLSRQKMFGTIPIRFVFGLSGAADLGLEVRCDATTLSRLAIKRFRTPSPTVFLQAALTEMLHIPGFRMSRSVLNFVIDSIYMCVDYSIENFLKRVKACMLSHYQNLQHPQLLKALDISSAYVLSLNHEELTELVSTYPSCAEIAAEAAADSLSDVFTECLKSHWLNQLLVPRILSWLLALFACLEIRPLASTLPDIYRNWLSGDLSTSPAFSQTLSLFKVLNKTRVITAVDSSLGSLMASIGLLSSVKCDTNPTAVRMLSLADVRYKPLLSEAIAIIIQLKEVVASWRARLLEASESVPTEVAADGTSSPISCIPLPGKRLTLQTLREHLKNSPVISKEKDISCGRGITPWKRALDEFAAWLTAVLTSQRPQGSSKLPEDSLACLLPAPHHLPLYEVFYGPPTSEVAALRFRLDPPMQRVVHQVLTNPGAHLKCAELCLMNPEGLDPLLPDLCILYKLHLEAGKLINLYDWLVAFATVVGDPGSSRTLNDKPSQWIQ</sequence>
<feature type="domain" description="Origin recognition complex subunit 3 winged helix C-terminal" evidence="8">
    <location>
        <begin position="750"/>
        <end position="813"/>
    </location>
</feature>
<gene>
    <name evidence="9" type="primary">ORC3</name>
    <name evidence="9" type="ORF">TR150513</name>
</gene>
<dbReference type="GO" id="GO:0006270">
    <property type="term" value="P:DNA replication initiation"/>
    <property type="evidence" value="ECO:0007669"/>
    <property type="project" value="TreeGrafter"/>
</dbReference>
<protein>
    <submittedName>
        <fullName evidence="9">Origin recognition complex subunit 3</fullName>
    </submittedName>
</protein>
<evidence type="ECO:0000313" key="9">
    <source>
        <dbReference type="EMBL" id="JAP59122.1"/>
    </source>
</evidence>
<feature type="compositionally biased region" description="Polar residues" evidence="6">
    <location>
        <begin position="215"/>
        <end position="228"/>
    </location>
</feature>
<evidence type="ECO:0000256" key="4">
    <source>
        <dbReference type="ARBA" id="ARBA00023125"/>
    </source>
</evidence>
<dbReference type="GO" id="GO:0031261">
    <property type="term" value="C:DNA replication preinitiation complex"/>
    <property type="evidence" value="ECO:0007669"/>
    <property type="project" value="TreeGrafter"/>
</dbReference>
<dbReference type="GO" id="GO:0005656">
    <property type="term" value="C:nuclear pre-replicative complex"/>
    <property type="evidence" value="ECO:0007669"/>
    <property type="project" value="TreeGrafter"/>
</dbReference>
<feature type="domain" description="Origin recognition complex subunit 3 N-terminal" evidence="7">
    <location>
        <begin position="17"/>
        <end position="433"/>
    </location>
</feature>
<evidence type="ECO:0000259" key="7">
    <source>
        <dbReference type="Pfam" id="PF07034"/>
    </source>
</evidence>
<feature type="compositionally biased region" description="Basic and acidic residues" evidence="6">
    <location>
        <begin position="236"/>
        <end position="250"/>
    </location>
</feature>
<dbReference type="AlphaFoldDB" id="A0A0X3QE41"/>
<dbReference type="GO" id="GO:0005664">
    <property type="term" value="C:nuclear origin of replication recognition complex"/>
    <property type="evidence" value="ECO:0007669"/>
    <property type="project" value="InterPro"/>
</dbReference>
<dbReference type="InterPro" id="IPR045667">
    <property type="entry name" value="ORC3_N"/>
</dbReference>
<dbReference type="InterPro" id="IPR020795">
    <property type="entry name" value="ORC3"/>
</dbReference>
<keyword evidence="3" id="KW-0235">DNA replication</keyword>
<dbReference type="GO" id="GO:0003688">
    <property type="term" value="F:DNA replication origin binding"/>
    <property type="evidence" value="ECO:0007669"/>
    <property type="project" value="TreeGrafter"/>
</dbReference>
<comment type="similarity">
    <text evidence="2">Belongs to the ORC3 family.</text>
</comment>
<dbReference type="Pfam" id="PF18137">
    <property type="entry name" value="WHD_ORC"/>
    <property type="match status" value="1"/>
</dbReference>
<dbReference type="InterPro" id="IPR040855">
    <property type="entry name" value="ORC_WH_C"/>
</dbReference>
<dbReference type="PANTHER" id="PTHR12748">
    <property type="entry name" value="ORIGIN RECOGNITION COMPLEX SUBUNIT 3"/>
    <property type="match status" value="1"/>
</dbReference>
<dbReference type="Pfam" id="PF07034">
    <property type="entry name" value="ORC3_N"/>
    <property type="match status" value="1"/>
</dbReference>
<dbReference type="EMBL" id="GEEE01004103">
    <property type="protein sequence ID" value="JAP59122.1"/>
    <property type="molecule type" value="Transcribed_RNA"/>
</dbReference>
<feature type="compositionally biased region" description="Low complexity" evidence="6">
    <location>
        <begin position="251"/>
        <end position="261"/>
    </location>
</feature>
<dbReference type="PANTHER" id="PTHR12748:SF0">
    <property type="entry name" value="ORIGIN RECOGNITION COMPLEX SUBUNIT 3"/>
    <property type="match status" value="1"/>
</dbReference>
<keyword evidence="5" id="KW-0539">Nucleus</keyword>
<feature type="region of interest" description="Disordered" evidence="6">
    <location>
        <begin position="198"/>
        <end position="280"/>
    </location>
</feature>
<organism evidence="9">
    <name type="scientific">Schistocephalus solidus</name>
    <name type="common">Tapeworm</name>
    <dbReference type="NCBI Taxonomy" id="70667"/>
    <lineage>
        <taxon>Eukaryota</taxon>
        <taxon>Metazoa</taxon>
        <taxon>Spiralia</taxon>
        <taxon>Lophotrochozoa</taxon>
        <taxon>Platyhelminthes</taxon>
        <taxon>Cestoda</taxon>
        <taxon>Eucestoda</taxon>
        <taxon>Diphyllobothriidea</taxon>
        <taxon>Diphyllobothriidae</taxon>
        <taxon>Schistocephalus</taxon>
    </lineage>
</organism>
<reference evidence="9" key="1">
    <citation type="submission" date="2016-01" db="EMBL/GenBank/DDBJ databases">
        <title>Reference transcriptome for the parasite Schistocephalus solidus: insights into the molecular evolution of parasitism.</title>
        <authorList>
            <person name="Hebert F.O."/>
            <person name="Grambauer S."/>
            <person name="Barber I."/>
            <person name="Landry C.R."/>
            <person name="Aubin-Horth N."/>
        </authorList>
    </citation>
    <scope>NUCLEOTIDE SEQUENCE</scope>
</reference>
<comment type="subcellular location">
    <subcellularLocation>
        <location evidence="1">Nucleus</location>
    </subcellularLocation>
</comment>
<keyword evidence="4" id="KW-0238">DNA-binding</keyword>
<evidence type="ECO:0000256" key="3">
    <source>
        <dbReference type="ARBA" id="ARBA00022705"/>
    </source>
</evidence>
<evidence type="ECO:0000256" key="2">
    <source>
        <dbReference type="ARBA" id="ARBA00010977"/>
    </source>
</evidence>
<proteinExistence type="inferred from homology"/>
<evidence type="ECO:0000256" key="6">
    <source>
        <dbReference type="SAM" id="MobiDB-lite"/>
    </source>
</evidence>
<evidence type="ECO:0000256" key="5">
    <source>
        <dbReference type="ARBA" id="ARBA00023242"/>
    </source>
</evidence>
<evidence type="ECO:0000256" key="1">
    <source>
        <dbReference type="ARBA" id="ARBA00004123"/>
    </source>
</evidence>
<evidence type="ECO:0000259" key="8">
    <source>
        <dbReference type="Pfam" id="PF18137"/>
    </source>
</evidence>
<name>A0A0X3QE41_SCHSO</name>